<name>A0A2S8B0V0_9SPHN</name>
<evidence type="ECO:0000313" key="2">
    <source>
        <dbReference type="Proteomes" id="UP000238954"/>
    </source>
</evidence>
<dbReference type="RefSeq" id="WP_105999321.1">
    <property type="nucleotide sequence ID" value="NZ_CM009578.1"/>
</dbReference>
<proteinExistence type="predicted"/>
<comment type="caution">
    <text evidence="1">The sequence shown here is derived from an EMBL/GenBank/DDBJ whole genome shotgun (WGS) entry which is preliminary data.</text>
</comment>
<gene>
    <name evidence="1" type="ORF">CVO77_12350</name>
</gene>
<accession>A0A2S8B0V0</accession>
<dbReference type="OrthoDB" id="9853603at2"/>
<protein>
    <submittedName>
        <fullName evidence="1">Uncharacterized protein</fullName>
    </submittedName>
</protein>
<dbReference type="AlphaFoldDB" id="A0A2S8B0V0"/>
<organism evidence="1 2">
    <name type="scientific">Sphingopyxis lindanitolerans</name>
    <dbReference type="NCBI Taxonomy" id="2054227"/>
    <lineage>
        <taxon>Bacteria</taxon>
        <taxon>Pseudomonadati</taxon>
        <taxon>Pseudomonadota</taxon>
        <taxon>Alphaproteobacteria</taxon>
        <taxon>Sphingomonadales</taxon>
        <taxon>Sphingomonadaceae</taxon>
        <taxon>Sphingopyxis</taxon>
    </lineage>
</organism>
<dbReference type="Proteomes" id="UP000238954">
    <property type="component" value="Chromosome"/>
</dbReference>
<keyword evidence="2" id="KW-1185">Reference proteome</keyword>
<sequence>MAERGAIAFEPKVEFPDNAFEAARMYLALMAYPELGEGQPGERGCRLTEAFWEYYMWNWRRVRGLREVRAALAAPRFNTPRQRRFEGAVERGRRRIMRRFAAFDIVGSQMVSAMFNANDIAYRMKSAGEDPFERSHTGGHATLRTDIWQRAMPSARRIIRNNLPGWSESFDLKESVVPADPIQKERDLVARGFVQSRPVIHMVHGINQILEDHEKDLYALGDADWLLVLLWNCEIWIWEAIEHAERWRILSGWTRMPMIAPDLMVELVSPKMCAKLPTATPESDLP</sequence>
<reference evidence="2" key="1">
    <citation type="submission" date="2017-11" db="EMBL/GenBank/DDBJ databases">
        <title>The complete genome sequence of Sphingopyxis pomeranensis sp. nov. strain WS5A3p.</title>
        <authorList>
            <person name="Kaminski M.A."/>
        </authorList>
    </citation>
    <scope>NUCLEOTIDE SEQUENCE [LARGE SCALE GENOMIC DNA]</scope>
    <source>
        <strain evidence="2">WS5A3p</strain>
    </source>
</reference>
<evidence type="ECO:0000313" key="1">
    <source>
        <dbReference type="EMBL" id="PQM25899.1"/>
    </source>
</evidence>
<dbReference type="EMBL" id="PHFW01000003">
    <property type="protein sequence ID" value="PQM25899.1"/>
    <property type="molecule type" value="Genomic_DNA"/>
</dbReference>